<dbReference type="RefSeq" id="WP_160856560.1">
    <property type="nucleotide sequence ID" value="NZ_WUWG01000009.1"/>
</dbReference>
<dbReference type="InterPro" id="IPR006680">
    <property type="entry name" value="Amidohydro-rel"/>
</dbReference>
<evidence type="ECO:0000256" key="1">
    <source>
        <dbReference type="ARBA" id="ARBA00038310"/>
    </source>
</evidence>
<feature type="domain" description="Amidohydrolase-related" evidence="2">
    <location>
        <begin position="4"/>
        <end position="277"/>
    </location>
</feature>
<dbReference type="PANTHER" id="PTHR43569">
    <property type="entry name" value="AMIDOHYDROLASE"/>
    <property type="match status" value="1"/>
</dbReference>
<organism evidence="3 4">
    <name type="scientific">Oceanomicrobium pacificus</name>
    <dbReference type="NCBI Taxonomy" id="2692916"/>
    <lineage>
        <taxon>Bacteria</taxon>
        <taxon>Pseudomonadati</taxon>
        <taxon>Pseudomonadota</taxon>
        <taxon>Alphaproteobacteria</taxon>
        <taxon>Rhodobacterales</taxon>
        <taxon>Paracoccaceae</taxon>
        <taxon>Oceanomicrobium</taxon>
    </lineage>
</organism>
<gene>
    <name evidence="3" type="ORF">GSH16_15670</name>
</gene>
<evidence type="ECO:0000313" key="4">
    <source>
        <dbReference type="Proteomes" id="UP000436016"/>
    </source>
</evidence>
<evidence type="ECO:0000259" key="2">
    <source>
        <dbReference type="Pfam" id="PF04909"/>
    </source>
</evidence>
<keyword evidence="3" id="KW-0378">Hydrolase</keyword>
<protein>
    <submittedName>
        <fullName evidence="3">Amidohydrolase family protein</fullName>
    </submittedName>
</protein>
<sequence>MLLDTHLHLIYRDKLSYPWLAGFQALNKDNRFDAYTRDAARLGIMGCLHMEVDVAEAEIDAETELVAALMAQPDTLMRGAISSCRPESAEFPAFLERCLANPVVKGLRRVLHVVPDDLSTTDRFRENVRRLSGTRLTFDLCVLPHQHGIAAELVDHCPDVTFILDHCGVPDIAGRNFLPWQNGIRKIADRPNVIAKISGVVAYGDADIWGLNDIRPYVDETVAAFGHGRIVWGSDQPVCNLGGGIATWVAATHALTEGWSAADRAALYQENACRIWSL</sequence>
<reference evidence="3 4" key="1">
    <citation type="submission" date="2019-12" db="EMBL/GenBank/DDBJ databases">
        <title>Strain KN286 was isolated from seawater, which was collected from Caroline Seamount in the tropical western Pacific.</title>
        <authorList>
            <person name="Wang Q."/>
        </authorList>
    </citation>
    <scope>NUCLEOTIDE SEQUENCE [LARGE SCALE GENOMIC DNA]</scope>
    <source>
        <strain evidence="3 4">KN286</strain>
    </source>
</reference>
<name>A0A6B0TZQ9_9RHOB</name>
<accession>A0A6B0TZQ9</accession>
<evidence type="ECO:0000313" key="3">
    <source>
        <dbReference type="EMBL" id="MXU66888.1"/>
    </source>
</evidence>
<dbReference type="Gene3D" id="3.20.20.140">
    <property type="entry name" value="Metal-dependent hydrolases"/>
    <property type="match status" value="1"/>
</dbReference>
<dbReference type="AlphaFoldDB" id="A0A6B0TZQ9"/>
<keyword evidence="4" id="KW-1185">Reference proteome</keyword>
<dbReference type="InterPro" id="IPR052350">
    <property type="entry name" value="Metallo-dep_Lactonases"/>
</dbReference>
<comment type="caution">
    <text evidence="3">The sequence shown here is derived from an EMBL/GenBank/DDBJ whole genome shotgun (WGS) entry which is preliminary data.</text>
</comment>
<dbReference type="SUPFAM" id="SSF51556">
    <property type="entry name" value="Metallo-dependent hydrolases"/>
    <property type="match status" value="1"/>
</dbReference>
<dbReference type="Proteomes" id="UP000436016">
    <property type="component" value="Unassembled WGS sequence"/>
</dbReference>
<dbReference type="Pfam" id="PF04909">
    <property type="entry name" value="Amidohydro_2"/>
    <property type="match status" value="1"/>
</dbReference>
<comment type="similarity">
    <text evidence="1">Belongs to the metallo-dependent hydrolases superfamily.</text>
</comment>
<dbReference type="GO" id="GO:0016787">
    <property type="term" value="F:hydrolase activity"/>
    <property type="evidence" value="ECO:0007669"/>
    <property type="project" value="UniProtKB-KW"/>
</dbReference>
<proteinExistence type="inferred from homology"/>
<dbReference type="InterPro" id="IPR032466">
    <property type="entry name" value="Metal_Hydrolase"/>
</dbReference>
<dbReference type="EMBL" id="WUWG01000009">
    <property type="protein sequence ID" value="MXU66888.1"/>
    <property type="molecule type" value="Genomic_DNA"/>
</dbReference>
<dbReference type="PANTHER" id="PTHR43569:SF2">
    <property type="entry name" value="AMIDOHYDROLASE-RELATED DOMAIN-CONTAINING PROTEIN"/>
    <property type="match status" value="1"/>
</dbReference>